<keyword evidence="10" id="KW-1185">Reference proteome</keyword>
<accession>A0ABU4PNH1</accession>
<dbReference type="Gene3D" id="3.10.50.40">
    <property type="match status" value="1"/>
</dbReference>
<evidence type="ECO:0000256" key="4">
    <source>
        <dbReference type="ARBA" id="ARBA00023235"/>
    </source>
</evidence>
<dbReference type="PROSITE" id="PS50059">
    <property type="entry name" value="FKBP_PPIASE"/>
    <property type="match status" value="1"/>
</dbReference>
<evidence type="ECO:0000313" key="9">
    <source>
        <dbReference type="EMBL" id="MDX5985700.1"/>
    </source>
</evidence>
<evidence type="ECO:0000259" key="8">
    <source>
        <dbReference type="PROSITE" id="PS50059"/>
    </source>
</evidence>
<comment type="caution">
    <text evidence="9">The sequence shown here is derived from an EMBL/GenBank/DDBJ whole genome shotgun (WGS) entry which is preliminary data.</text>
</comment>
<dbReference type="EC" id="5.2.1.8" evidence="6"/>
<dbReference type="Pfam" id="PF01346">
    <property type="entry name" value="FKBP_N"/>
    <property type="match status" value="1"/>
</dbReference>
<evidence type="ECO:0000256" key="1">
    <source>
        <dbReference type="ARBA" id="ARBA00000971"/>
    </source>
</evidence>
<dbReference type="RefSeq" id="WP_010407545.1">
    <property type="nucleotide sequence ID" value="NZ_JAWXXV010000001.1"/>
</dbReference>
<comment type="catalytic activity">
    <reaction evidence="1 5 6">
        <text>[protein]-peptidylproline (omega=180) = [protein]-peptidylproline (omega=0)</text>
        <dbReference type="Rhea" id="RHEA:16237"/>
        <dbReference type="Rhea" id="RHEA-COMP:10747"/>
        <dbReference type="Rhea" id="RHEA-COMP:10748"/>
        <dbReference type="ChEBI" id="CHEBI:83833"/>
        <dbReference type="ChEBI" id="CHEBI:83834"/>
        <dbReference type="EC" id="5.2.1.8"/>
    </reaction>
</comment>
<dbReference type="PANTHER" id="PTHR43811:SF19">
    <property type="entry name" value="39 KDA FK506-BINDING NUCLEAR PROTEIN"/>
    <property type="match status" value="1"/>
</dbReference>
<organism evidence="9 10">
    <name type="scientific">Sphingomonas echinoides</name>
    <dbReference type="NCBI Taxonomy" id="59803"/>
    <lineage>
        <taxon>Bacteria</taxon>
        <taxon>Pseudomonadati</taxon>
        <taxon>Pseudomonadota</taxon>
        <taxon>Alphaproteobacteria</taxon>
        <taxon>Sphingomonadales</taxon>
        <taxon>Sphingomonadaceae</taxon>
        <taxon>Sphingomonas</taxon>
    </lineage>
</organism>
<comment type="similarity">
    <text evidence="2 6">Belongs to the FKBP-type PPIase family.</text>
</comment>
<keyword evidence="3 5" id="KW-0697">Rotamase</keyword>
<dbReference type="GO" id="GO:0003755">
    <property type="term" value="F:peptidyl-prolyl cis-trans isomerase activity"/>
    <property type="evidence" value="ECO:0007669"/>
    <property type="project" value="UniProtKB-EC"/>
</dbReference>
<evidence type="ECO:0000256" key="5">
    <source>
        <dbReference type="PROSITE-ProRule" id="PRU00277"/>
    </source>
</evidence>
<evidence type="ECO:0000313" key="10">
    <source>
        <dbReference type="Proteomes" id="UP001279660"/>
    </source>
</evidence>
<dbReference type="Pfam" id="PF00254">
    <property type="entry name" value="FKBP_C"/>
    <property type="match status" value="1"/>
</dbReference>
<feature type="domain" description="PPIase FKBP-type" evidence="8">
    <location>
        <begin position="79"/>
        <end position="161"/>
    </location>
</feature>
<dbReference type="Proteomes" id="UP001279660">
    <property type="component" value="Unassembled WGS sequence"/>
</dbReference>
<dbReference type="InterPro" id="IPR046357">
    <property type="entry name" value="PPIase_dom_sf"/>
</dbReference>
<name>A0ABU4PNH1_9SPHN</name>
<gene>
    <name evidence="9" type="ORF">SIL82_15710</name>
</gene>
<feature type="chain" id="PRO_5045411484" description="Peptidyl-prolyl cis-trans isomerase" evidence="7">
    <location>
        <begin position="23"/>
        <end position="184"/>
    </location>
</feature>
<proteinExistence type="inferred from homology"/>
<evidence type="ECO:0000256" key="7">
    <source>
        <dbReference type="SAM" id="SignalP"/>
    </source>
</evidence>
<evidence type="ECO:0000256" key="3">
    <source>
        <dbReference type="ARBA" id="ARBA00023110"/>
    </source>
</evidence>
<dbReference type="InterPro" id="IPR000774">
    <property type="entry name" value="PPIase_FKBP_N"/>
</dbReference>
<feature type="signal peptide" evidence="7">
    <location>
        <begin position="1"/>
        <end position="22"/>
    </location>
</feature>
<dbReference type="PANTHER" id="PTHR43811">
    <property type="entry name" value="FKBP-TYPE PEPTIDYL-PROLYL CIS-TRANS ISOMERASE FKPA"/>
    <property type="match status" value="1"/>
</dbReference>
<evidence type="ECO:0000256" key="2">
    <source>
        <dbReference type="ARBA" id="ARBA00006577"/>
    </source>
</evidence>
<keyword evidence="7" id="KW-0732">Signal</keyword>
<protein>
    <recommendedName>
        <fullName evidence="6">Peptidyl-prolyl cis-trans isomerase</fullName>
        <ecNumber evidence="6">5.2.1.8</ecNumber>
    </recommendedName>
</protein>
<keyword evidence="4 5" id="KW-0413">Isomerase</keyword>
<dbReference type="InterPro" id="IPR001179">
    <property type="entry name" value="PPIase_FKBP_dom"/>
</dbReference>
<dbReference type="EMBL" id="JAWXXV010000001">
    <property type="protein sequence ID" value="MDX5985700.1"/>
    <property type="molecule type" value="Genomic_DNA"/>
</dbReference>
<reference evidence="9 10" key="1">
    <citation type="submission" date="2023-11" db="EMBL/GenBank/DDBJ databases">
        <title>MicrobeMod: A computational toolkit for identifying prokaryotic methylation and restriction-modification with nanopore sequencing.</title>
        <authorList>
            <person name="Crits-Christoph A."/>
            <person name="Kang S.C."/>
            <person name="Lee H."/>
            <person name="Ostrov N."/>
        </authorList>
    </citation>
    <scope>NUCLEOTIDE SEQUENCE [LARGE SCALE GENOMIC DNA]</scope>
    <source>
        <strain evidence="9 10">ATCC 14820</strain>
    </source>
</reference>
<evidence type="ECO:0000256" key="6">
    <source>
        <dbReference type="RuleBase" id="RU003915"/>
    </source>
</evidence>
<dbReference type="SUPFAM" id="SSF54534">
    <property type="entry name" value="FKBP-like"/>
    <property type="match status" value="1"/>
</dbReference>
<sequence length="184" mass="18890">MRSIVCAAGLAAVVLTSGIAQARVKKPLPRRAQPVAATPVTADAFLAANARVRGVVQTASGLQYLVVKPGTGAEKPGDGDVALVNYVGKLTNGTIFDQSAQPTPLPVAAVVPGFAEALKAMPRGAHYRVWIKPSLGYGGAGSGPIPPGSVLVFDIDLIDFISQAAFDQLRQQQLADPKTAPAAP</sequence>